<sequence length="385" mass="40231">MNPITWLAGPQGTAAASAAAVTTVILLLSMSVLLRRRNRRQRAYLSMIGGAALALVPAAGPIQGAGMPALVSEGMRLFSFLIINAGILELYTPMRQRNGMAFAFLFAGAAGAVAAQAYAGIAPSAQPAAGTFMLRPIGLAMITAAVLMLVVVLPRVGQKTKYAASVAAAFIGQLCLAAGDSNASAGGAQTWAVAGAAALPALYYAIIFLLLFERVVERLHSVYASAIRDGLTGLYNRSHFLKVANRYASRGLGVAVLFCDIDNFKRLNDTQGHQRADIALRQVASILADELAGNGTAGRYGGEELVAAVARPGLKPADVAEAIRMRVEAETPVTLSIGWSSMAEGVSVEEALKQADKAMYASKESGKNKVTAYRPPRIKASAGNH</sequence>
<proteinExistence type="predicted"/>
<dbReference type="SUPFAM" id="SSF55073">
    <property type="entry name" value="Nucleotide cyclase"/>
    <property type="match status" value="1"/>
</dbReference>
<dbReference type="Proteomes" id="UP000053750">
    <property type="component" value="Unassembled WGS sequence"/>
</dbReference>
<evidence type="ECO:0000313" key="5">
    <source>
        <dbReference type="Proteomes" id="UP000053750"/>
    </source>
</evidence>
<protein>
    <submittedName>
        <fullName evidence="4">Diguanylate cyclase</fullName>
    </submittedName>
</protein>
<dbReference type="NCBIfam" id="TIGR00254">
    <property type="entry name" value="GGDEF"/>
    <property type="match status" value="1"/>
</dbReference>
<dbReference type="InterPro" id="IPR043128">
    <property type="entry name" value="Rev_trsase/Diguanyl_cyclase"/>
</dbReference>
<keyword evidence="2" id="KW-1133">Transmembrane helix</keyword>
<feature type="transmembrane region" description="Helical" evidence="2">
    <location>
        <begin position="191"/>
        <end position="212"/>
    </location>
</feature>
<dbReference type="AlphaFoldDB" id="A0A9W5W6N2"/>
<dbReference type="InterPro" id="IPR000160">
    <property type="entry name" value="GGDEF_dom"/>
</dbReference>
<feature type="domain" description="GGDEF" evidence="3">
    <location>
        <begin position="252"/>
        <end position="375"/>
    </location>
</feature>
<dbReference type="PANTHER" id="PTHR45138:SF9">
    <property type="entry name" value="DIGUANYLATE CYCLASE DGCM-RELATED"/>
    <property type="match status" value="1"/>
</dbReference>
<feature type="transmembrane region" description="Helical" evidence="2">
    <location>
        <begin position="99"/>
        <end position="121"/>
    </location>
</feature>
<dbReference type="OrthoDB" id="9759607at2"/>
<accession>A0A9W5W6N2</accession>
<keyword evidence="2" id="KW-0812">Transmembrane</keyword>
<name>A0A9W5W6N2_9BACL</name>
<feature type="transmembrane region" description="Helical" evidence="2">
    <location>
        <begin position="12"/>
        <end position="34"/>
    </location>
</feature>
<dbReference type="GO" id="GO:1902201">
    <property type="term" value="P:negative regulation of bacterial-type flagellum-dependent cell motility"/>
    <property type="evidence" value="ECO:0007669"/>
    <property type="project" value="TreeGrafter"/>
</dbReference>
<dbReference type="PROSITE" id="PS50887">
    <property type="entry name" value="GGDEF"/>
    <property type="match status" value="1"/>
</dbReference>
<organism evidence="4 5">
    <name type="scientific">Paenibacillus darwinianus</name>
    <dbReference type="NCBI Taxonomy" id="1380763"/>
    <lineage>
        <taxon>Bacteria</taxon>
        <taxon>Bacillati</taxon>
        <taxon>Bacillota</taxon>
        <taxon>Bacilli</taxon>
        <taxon>Bacillales</taxon>
        <taxon>Paenibacillaceae</taxon>
        <taxon>Paenibacillus</taxon>
    </lineage>
</organism>
<dbReference type="Pfam" id="PF00990">
    <property type="entry name" value="GGDEF"/>
    <property type="match status" value="1"/>
</dbReference>
<dbReference type="InterPro" id="IPR050469">
    <property type="entry name" value="Diguanylate_Cyclase"/>
</dbReference>
<dbReference type="GO" id="GO:0005886">
    <property type="term" value="C:plasma membrane"/>
    <property type="evidence" value="ECO:0007669"/>
    <property type="project" value="TreeGrafter"/>
</dbReference>
<dbReference type="RefSeq" id="WP_051587757.1">
    <property type="nucleotide sequence ID" value="NZ_KK082264.1"/>
</dbReference>
<evidence type="ECO:0000256" key="1">
    <source>
        <dbReference type="SAM" id="MobiDB-lite"/>
    </source>
</evidence>
<feature type="transmembrane region" description="Helical" evidence="2">
    <location>
        <begin position="133"/>
        <end position="153"/>
    </location>
</feature>
<reference evidence="4 5" key="1">
    <citation type="submission" date="2014-02" db="EMBL/GenBank/DDBJ databases">
        <title>Genome sequence of Paenibacillus darwinianus reveals adaptive mechanisms for survival in Antarctic soils.</title>
        <authorList>
            <person name="Dsouza M."/>
            <person name="Taylor M.W."/>
            <person name="Turner S.J."/>
            <person name="Aislabie J."/>
        </authorList>
    </citation>
    <scope>NUCLEOTIDE SEQUENCE [LARGE SCALE GENOMIC DNA]</scope>
    <source>
        <strain evidence="4 5">CE1</strain>
    </source>
</reference>
<keyword evidence="5" id="KW-1185">Reference proteome</keyword>
<feature type="transmembrane region" description="Helical" evidence="2">
    <location>
        <begin position="162"/>
        <end position="179"/>
    </location>
</feature>
<evidence type="ECO:0000313" key="4">
    <source>
        <dbReference type="EMBL" id="EXX87226.1"/>
    </source>
</evidence>
<feature type="transmembrane region" description="Helical" evidence="2">
    <location>
        <begin position="74"/>
        <end position="92"/>
    </location>
</feature>
<dbReference type="Gene3D" id="3.30.70.270">
    <property type="match status" value="1"/>
</dbReference>
<dbReference type="EMBL" id="JFHU01000163">
    <property type="protein sequence ID" value="EXX87226.1"/>
    <property type="molecule type" value="Genomic_DNA"/>
</dbReference>
<gene>
    <name evidence="4" type="ORF">BG53_04565</name>
</gene>
<evidence type="ECO:0000259" key="3">
    <source>
        <dbReference type="PROSITE" id="PS50887"/>
    </source>
</evidence>
<feature type="region of interest" description="Disordered" evidence="1">
    <location>
        <begin position="363"/>
        <end position="385"/>
    </location>
</feature>
<keyword evidence="2" id="KW-0472">Membrane</keyword>
<dbReference type="CDD" id="cd01949">
    <property type="entry name" value="GGDEF"/>
    <property type="match status" value="1"/>
</dbReference>
<feature type="transmembrane region" description="Helical" evidence="2">
    <location>
        <begin position="43"/>
        <end position="62"/>
    </location>
</feature>
<dbReference type="GO" id="GO:0043709">
    <property type="term" value="P:cell adhesion involved in single-species biofilm formation"/>
    <property type="evidence" value="ECO:0007669"/>
    <property type="project" value="TreeGrafter"/>
</dbReference>
<dbReference type="SMART" id="SM00267">
    <property type="entry name" value="GGDEF"/>
    <property type="match status" value="1"/>
</dbReference>
<comment type="caution">
    <text evidence="4">The sequence shown here is derived from an EMBL/GenBank/DDBJ whole genome shotgun (WGS) entry which is preliminary data.</text>
</comment>
<evidence type="ECO:0000256" key="2">
    <source>
        <dbReference type="SAM" id="Phobius"/>
    </source>
</evidence>
<dbReference type="GO" id="GO:0052621">
    <property type="term" value="F:diguanylate cyclase activity"/>
    <property type="evidence" value="ECO:0007669"/>
    <property type="project" value="TreeGrafter"/>
</dbReference>
<dbReference type="InterPro" id="IPR029787">
    <property type="entry name" value="Nucleotide_cyclase"/>
</dbReference>
<dbReference type="PANTHER" id="PTHR45138">
    <property type="entry name" value="REGULATORY COMPONENTS OF SENSORY TRANSDUCTION SYSTEM"/>
    <property type="match status" value="1"/>
</dbReference>